<dbReference type="Pfam" id="PF11195">
    <property type="entry name" value="Tad2-like"/>
    <property type="match status" value="1"/>
</dbReference>
<dbReference type="InterPro" id="IPR021361">
    <property type="entry name" value="Tad2-like_dom"/>
</dbReference>
<proteinExistence type="predicted"/>
<feature type="domain" description="Thoeris anti-defense 2-like" evidence="1">
    <location>
        <begin position="1"/>
        <end position="77"/>
    </location>
</feature>
<dbReference type="EMBL" id="MF787246">
    <property type="protein sequence ID" value="ATG86391.1"/>
    <property type="molecule type" value="Genomic_DNA"/>
</dbReference>
<dbReference type="Proteomes" id="UP000229296">
    <property type="component" value="Segment"/>
</dbReference>
<reference evidence="2 3" key="1">
    <citation type="submission" date="2017-08" db="EMBL/GenBank/DDBJ databases">
        <title>Isolation and Characterization of phages of Lactobacillus pentosus and plantarum.</title>
        <authorList>
            <person name="Qi R."/>
            <person name="Yu M."/>
            <person name="Qiao X."/>
            <person name="Li Y."/>
        </authorList>
    </citation>
    <scope>NUCLEOTIDE SEQUENCE [LARGE SCALE GENOMIC DNA]</scope>
</reference>
<evidence type="ECO:0000313" key="3">
    <source>
        <dbReference type="Proteomes" id="UP000229296"/>
    </source>
</evidence>
<evidence type="ECO:0000313" key="2">
    <source>
        <dbReference type="EMBL" id="ATG86391.1"/>
    </source>
</evidence>
<sequence>MDFGDAIKLLKQGNKVKRHNWGGYWFMPRNGTRVYTEISDGFMQTNDMIVAQLKDGGGLAPATPYMADMLANDWELVSLFYDGFGTPLAVGDYVIYAPDCIYNLHKGKISQLDYSDGMYKVTLESGRFFTCTEGTFGYLAVVKAKEE</sequence>
<accession>A0A291I9L9</accession>
<keyword evidence="3" id="KW-1185">Reference proteome</keyword>
<evidence type="ECO:0000259" key="1">
    <source>
        <dbReference type="Pfam" id="PF11195"/>
    </source>
</evidence>
<name>A0A291I9L9_9CAUD</name>
<organism evidence="2 3">
    <name type="scientific">Lactobacillus phage LpeD</name>
    <dbReference type="NCBI Taxonomy" id="2041210"/>
    <lineage>
        <taxon>Viruses</taxon>
        <taxon>Duplodnaviria</taxon>
        <taxon>Heunggongvirae</taxon>
        <taxon>Uroviricota</taxon>
        <taxon>Caudoviricetes</taxon>
        <taxon>Herelleviridae</taxon>
        <taxon>Elpedvirus</taxon>
        <taxon>Elpedvirus LpeD</taxon>
    </lineage>
</organism>
<gene>
    <name evidence="2" type="ORF">LpeD_146</name>
</gene>
<protein>
    <recommendedName>
        <fullName evidence="1">Thoeris anti-defense 2-like domain-containing protein</fullName>
    </recommendedName>
</protein>